<dbReference type="PROSITE" id="PS01124">
    <property type="entry name" value="HTH_ARAC_FAMILY_2"/>
    <property type="match status" value="1"/>
</dbReference>
<sequence>MAENNRTFFEGLYGLDRIEFAKGLIYVYPFGVIGKENNNNIKSHAHNNQFQIFVVMEGETNLLYNNEKIHIKGPSFITVPKNTDHGFEHLTEVKGWIISLSDNVLEHMIKREAEVIEAIEMFQVTTIVEGEYSEVVFNTMQNCISEYNSAELGRLLMLEYLVGQLIVQLRRLPQSLQYTIHNADNSSIIYYRRFTQLIRESSSYKKSVEEYASDLKIAGGRLSRICNYVGFKSPREIIMDYYVTQAQLLLSNVEKSIAEVCYTLGFEDPSYFSRIFKRKTGLTPNEFRKKIGTK</sequence>
<dbReference type="InterPro" id="IPR011051">
    <property type="entry name" value="RmlC_Cupin_sf"/>
</dbReference>
<dbReference type="Pfam" id="PF12833">
    <property type="entry name" value="HTH_18"/>
    <property type="match status" value="1"/>
</dbReference>
<dbReference type="SUPFAM" id="SSF51182">
    <property type="entry name" value="RmlC-like cupins"/>
    <property type="match status" value="1"/>
</dbReference>
<keyword evidence="6" id="KW-1185">Reference proteome</keyword>
<proteinExistence type="predicted"/>
<evidence type="ECO:0000256" key="1">
    <source>
        <dbReference type="ARBA" id="ARBA00023015"/>
    </source>
</evidence>
<dbReference type="SMART" id="SM00342">
    <property type="entry name" value="HTH_ARAC"/>
    <property type="match status" value="1"/>
</dbReference>
<dbReference type="Gene3D" id="1.10.10.60">
    <property type="entry name" value="Homeodomain-like"/>
    <property type="match status" value="1"/>
</dbReference>
<dbReference type="Proteomes" id="UP000636110">
    <property type="component" value="Unassembled WGS sequence"/>
</dbReference>
<comment type="caution">
    <text evidence="5">The sequence shown here is derived from an EMBL/GenBank/DDBJ whole genome shotgun (WGS) entry which is preliminary data.</text>
</comment>
<dbReference type="InterPro" id="IPR014710">
    <property type="entry name" value="RmlC-like_jellyroll"/>
</dbReference>
<accession>A0ABR6ESK7</accession>
<organism evidence="5 6">
    <name type="scientific">Pedobacter gandavensis</name>
    <dbReference type="NCBI Taxonomy" id="2679963"/>
    <lineage>
        <taxon>Bacteria</taxon>
        <taxon>Pseudomonadati</taxon>
        <taxon>Bacteroidota</taxon>
        <taxon>Sphingobacteriia</taxon>
        <taxon>Sphingobacteriales</taxon>
        <taxon>Sphingobacteriaceae</taxon>
        <taxon>Pedobacter</taxon>
    </lineage>
</organism>
<dbReference type="InterPro" id="IPR009057">
    <property type="entry name" value="Homeodomain-like_sf"/>
</dbReference>
<evidence type="ECO:0000313" key="6">
    <source>
        <dbReference type="Proteomes" id="UP000636110"/>
    </source>
</evidence>
<reference evidence="5 6" key="1">
    <citation type="submission" date="2019-11" db="EMBL/GenBank/DDBJ databases">
        <title>Description of Pedobacter sp. LMG 31462T.</title>
        <authorList>
            <person name="Carlier A."/>
            <person name="Qi S."/>
            <person name="Vandamme P."/>
        </authorList>
    </citation>
    <scope>NUCLEOTIDE SEQUENCE [LARGE SCALE GENOMIC DNA]</scope>
    <source>
        <strain evidence="5 6">LMG 31462</strain>
    </source>
</reference>
<evidence type="ECO:0000313" key="5">
    <source>
        <dbReference type="EMBL" id="MBB2147403.1"/>
    </source>
</evidence>
<keyword evidence="2" id="KW-0238">DNA-binding</keyword>
<evidence type="ECO:0000259" key="4">
    <source>
        <dbReference type="PROSITE" id="PS01124"/>
    </source>
</evidence>
<dbReference type="InterPro" id="IPR020449">
    <property type="entry name" value="Tscrpt_reg_AraC-type_HTH"/>
</dbReference>
<evidence type="ECO:0000256" key="3">
    <source>
        <dbReference type="ARBA" id="ARBA00023163"/>
    </source>
</evidence>
<dbReference type="InterPro" id="IPR018060">
    <property type="entry name" value="HTH_AraC"/>
</dbReference>
<dbReference type="Pfam" id="PF02311">
    <property type="entry name" value="AraC_binding"/>
    <property type="match status" value="1"/>
</dbReference>
<keyword evidence="1" id="KW-0805">Transcription regulation</keyword>
<dbReference type="InterPro" id="IPR003313">
    <property type="entry name" value="AraC-bd"/>
</dbReference>
<keyword evidence="3" id="KW-0804">Transcription</keyword>
<name>A0ABR6ESK7_9SPHI</name>
<feature type="domain" description="HTH araC/xylS-type" evidence="4">
    <location>
        <begin position="192"/>
        <end position="290"/>
    </location>
</feature>
<gene>
    <name evidence="5" type="ORF">GM920_00635</name>
</gene>
<dbReference type="Gene3D" id="2.60.120.10">
    <property type="entry name" value="Jelly Rolls"/>
    <property type="match status" value="1"/>
</dbReference>
<dbReference type="PANTHER" id="PTHR43280:SF32">
    <property type="entry name" value="TRANSCRIPTIONAL REGULATORY PROTEIN"/>
    <property type="match status" value="1"/>
</dbReference>
<dbReference type="PRINTS" id="PR00032">
    <property type="entry name" value="HTHARAC"/>
</dbReference>
<dbReference type="SUPFAM" id="SSF46689">
    <property type="entry name" value="Homeodomain-like"/>
    <property type="match status" value="1"/>
</dbReference>
<dbReference type="EMBL" id="WNXC01000001">
    <property type="protein sequence ID" value="MBB2147403.1"/>
    <property type="molecule type" value="Genomic_DNA"/>
</dbReference>
<dbReference type="PANTHER" id="PTHR43280">
    <property type="entry name" value="ARAC-FAMILY TRANSCRIPTIONAL REGULATOR"/>
    <property type="match status" value="1"/>
</dbReference>
<evidence type="ECO:0000256" key="2">
    <source>
        <dbReference type="ARBA" id="ARBA00023125"/>
    </source>
</evidence>
<dbReference type="RefSeq" id="WP_182952683.1">
    <property type="nucleotide sequence ID" value="NZ_WNXC01000001.1"/>
</dbReference>
<protein>
    <submittedName>
        <fullName evidence="5">Helix-turn-helix domain-containing protein</fullName>
    </submittedName>
</protein>